<dbReference type="InterPro" id="IPR016059">
    <property type="entry name" value="DNA_ligase_ATP-dep_CS"/>
</dbReference>
<dbReference type="Pfam" id="PF01068">
    <property type="entry name" value="DNA_ligase_A_M"/>
    <property type="match status" value="1"/>
</dbReference>
<dbReference type="PROSITE" id="PS50160">
    <property type="entry name" value="DNA_LIGASE_A3"/>
    <property type="match status" value="1"/>
</dbReference>
<dbReference type="PANTHER" id="PTHR45997:SF1">
    <property type="entry name" value="DNA LIGASE 4"/>
    <property type="match status" value="1"/>
</dbReference>
<keyword evidence="5" id="KW-0539">Nucleus</keyword>
<dbReference type="Gene3D" id="2.40.50.140">
    <property type="entry name" value="Nucleic acid-binding proteins"/>
    <property type="match status" value="1"/>
</dbReference>
<dbReference type="PANTHER" id="PTHR45997">
    <property type="entry name" value="DNA LIGASE 4"/>
    <property type="match status" value="1"/>
</dbReference>
<dbReference type="Pfam" id="PF04675">
    <property type="entry name" value="DNA_ligase_A_N"/>
    <property type="match status" value="1"/>
</dbReference>
<dbReference type="GO" id="GO:0003910">
    <property type="term" value="F:DNA ligase (ATP) activity"/>
    <property type="evidence" value="ECO:0007669"/>
    <property type="project" value="InterPro"/>
</dbReference>
<evidence type="ECO:0000256" key="5">
    <source>
        <dbReference type="ARBA" id="ARBA00023242"/>
    </source>
</evidence>
<keyword evidence="4" id="KW-0067">ATP-binding</keyword>
<dbReference type="PROSITE" id="PS00697">
    <property type="entry name" value="DNA_LIGASE_A1"/>
    <property type="match status" value="1"/>
</dbReference>
<evidence type="ECO:0000259" key="7">
    <source>
        <dbReference type="PROSITE" id="PS50160"/>
    </source>
</evidence>
<feature type="region of interest" description="Disordered" evidence="6">
    <location>
        <begin position="782"/>
        <end position="811"/>
    </location>
</feature>
<proteinExistence type="inferred from homology"/>
<accession>A0AAD7E283</accession>
<dbReference type="SUPFAM" id="SSF56091">
    <property type="entry name" value="DNA ligase/mRNA capping enzyme, catalytic domain"/>
    <property type="match status" value="1"/>
</dbReference>
<dbReference type="Gene3D" id="1.10.3260.10">
    <property type="entry name" value="DNA ligase, ATP-dependent, N-terminal domain"/>
    <property type="match status" value="1"/>
</dbReference>
<feature type="domain" description="ATP-dependent DNA ligase family profile" evidence="7">
    <location>
        <begin position="415"/>
        <end position="540"/>
    </location>
</feature>
<dbReference type="Gene3D" id="3.30.470.30">
    <property type="entry name" value="DNA ligase/mRNA capping enzyme"/>
    <property type="match status" value="1"/>
</dbReference>
<dbReference type="Proteomes" id="UP001219525">
    <property type="component" value="Unassembled WGS sequence"/>
</dbReference>
<reference evidence="8" key="1">
    <citation type="submission" date="2023-03" db="EMBL/GenBank/DDBJ databases">
        <title>Massive genome expansion in bonnet fungi (Mycena s.s.) driven by repeated elements and novel gene families across ecological guilds.</title>
        <authorList>
            <consortium name="Lawrence Berkeley National Laboratory"/>
            <person name="Harder C.B."/>
            <person name="Miyauchi S."/>
            <person name="Viragh M."/>
            <person name="Kuo A."/>
            <person name="Thoen E."/>
            <person name="Andreopoulos B."/>
            <person name="Lu D."/>
            <person name="Skrede I."/>
            <person name="Drula E."/>
            <person name="Henrissat B."/>
            <person name="Morin E."/>
            <person name="Kohler A."/>
            <person name="Barry K."/>
            <person name="LaButti K."/>
            <person name="Morin E."/>
            <person name="Salamov A."/>
            <person name="Lipzen A."/>
            <person name="Mereny Z."/>
            <person name="Hegedus B."/>
            <person name="Baldrian P."/>
            <person name="Stursova M."/>
            <person name="Weitz H."/>
            <person name="Taylor A."/>
            <person name="Grigoriev I.V."/>
            <person name="Nagy L.G."/>
            <person name="Martin F."/>
            <person name="Kauserud H."/>
        </authorList>
    </citation>
    <scope>NUCLEOTIDE SEQUENCE</scope>
    <source>
        <strain evidence="8">9144</strain>
    </source>
</reference>
<keyword evidence="3" id="KW-0547">Nucleotide-binding</keyword>
<evidence type="ECO:0000256" key="2">
    <source>
        <dbReference type="ARBA" id="ARBA00022598"/>
    </source>
</evidence>
<evidence type="ECO:0000256" key="1">
    <source>
        <dbReference type="ARBA" id="ARBA00007572"/>
    </source>
</evidence>
<evidence type="ECO:0000313" key="8">
    <source>
        <dbReference type="EMBL" id="KAJ7224407.1"/>
    </source>
</evidence>
<dbReference type="InterPro" id="IPR029710">
    <property type="entry name" value="LIG4"/>
</dbReference>
<evidence type="ECO:0000256" key="4">
    <source>
        <dbReference type="ARBA" id="ARBA00022840"/>
    </source>
</evidence>
<comment type="caution">
    <text evidence="8">The sequence shown here is derived from an EMBL/GenBank/DDBJ whole genome shotgun (WGS) entry which is preliminary data.</text>
</comment>
<dbReference type="GO" id="GO:0006303">
    <property type="term" value="P:double-strand break repair via nonhomologous end joining"/>
    <property type="evidence" value="ECO:0007669"/>
    <property type="project" value="TreeGrafter"/>
</dbReference>
<dbReference type="InterPro" id="IPR012308">
    <property type="entry name" value="DNA_ligase_ATP-dep_N"/>
</dbReference>
<evidence type="ECO:0000256" key="3">
    <source>
        <dbReference type="ARBA" id="ARBA00022741"/>
    </source>
</evidence>
<gene>
    <name evidence="8" type="ORF">GGX14DRAFT_650204</name>
</gene>
<dbReference type="GO" id="GO:0005524">
    <property type="term" value="F:ATP binding"/>
    <property type="evidence" value="ECO:0007669"/>
    <property type="project" value="UniProtKB-KW"/>
</dbReference>
<dbReference type="PROSITE" id="PS00333">
    <property type="entry name" value="DNA_LIGASE_A2"/>
    <property type="match status" value="1"/>
</dbReference>
<comment type="similarity">
    <text evidence="1">Belongs to the ATP-dependent DNA ligase family.</text>
</comment>
<dbReference type="EMBL" id="JARJCW010000005">
    <property type="protein sequence ID" value="KAJ7224407.1"/>
    <property type="molecule type" value="Genomic_DNA"/>
</dbReference>
<dbReference type="GO" id="GO:0006310">
    <property type="term" value="P:DNA recombination"/>
    <property type="evidence" value="ECO:0007669"/>
    <property type="project" value="InterPro"/>
</dbReference>
<sequence length="935" mass="105433">MNAPPFSFFVSLLREISLHCRPRSKSKRSPSLPVTILDKWIVRLRTEFAPLPEGTTAIFFRMLFPEEDPRRKYDMQETRLASAVAECFGTSAKPLLQWGANHSSGCLGEEVLKVLEKCSSCSPDYISPLSIAEVDNLLEELAAHSAYSDITVRAKYPHANRRVKSTIIRLLYRSLAPLDGAFLTQIILKDLRPMLYPLPDSHYTMALKSHNSFSATQLSKEDAMKAWDPSRRMLSIYRVRSRLDDAAAAFDANITDTVTPQIGTPVEIPKSAKGRSCLRALEMLRSSKEVWAETKYDGERAQIHIEILADNRPRITIFSKSKRDSTWDRYGIHSVIRESLGLIEDSGSGQFHIPSGRIKCNAILDAEMVAWHGDKIDEFWRIHGLVEHTAHGARRVNKEREKDSNYTQASLMTDVSDEARHLGVVYFDILSLNSTSLFSVPYSSRRAILQSVIKPIPTRAILADRKPLAWKFDPRDDVLTLHRVFAQCLASAEEGLVLKAAEAGYNDRRLPWVKLKKDYIPGYGDCVDLVVLGVSWDKDRARELQVPPSVYTTFYIGGLRNQEQMKRDSSARPQFYIYFTASYGLSRDQLEEANFLIKNSDPIPYHPSNPPSNSLFTYTMRPGLAPPAMLLSEPLLCELFGAGFTKSPGGRHYELRFPRITKLHRTGERSWREGITLQELHKIARDCMGKDRTNKDLDDWSNQLWGKPVSPGAALKRKSKVDVWEEKLLASDRKLARKKGWTDFTSGTSVNQVVNASVSQASQSRPLGFRTNLVLPSAPHGYVTQASTGHSPPRLRQSLTNPSPSLAAAHADRQSPVMPIEDQEPLHYVLKDSLVFLATLNPTLRHKWKTTTPPERIVHSLESLFVACGWGSGDTSTYSSSPWVQRGVILLAVDESTAHRDHILDAMRERKALYAMRPGHKAIWLLERHETETGE</sequence>
<dbReference type="GO" id="GO:0003677">
    <property type="term" value="F:DNA binding"/>
    <property type="evidence" value="ECO:0007669"/>
    <property type="project" value="InterPro"/>
</dbReference>
<keyword evidence="2" id="KW-0436">Ligase</keyword>
<keyword evidence="9" id="KW-1185">Reference proteome</keyword>
<evidence type="ECO:0000256" key="6">
    <source>
        <dbReference type="SAM" id="MobiDB-lite"/>
    </source>
</evidence>
<dbReference type="AlphaFoldDB" id="A0AAD7E283"/>
<evidence type="ECO:0000313" key="9">
    <source>
        <dbReference type="Proteomes" id="UP001219525"/>
    </source>
</evidence>
<dbReference type="GO" id="GO:0032807">
    <property type="term" value="C:DNA ligase IV complex"/>
    <property type="evidence" value="ECO:0007669"/>
    <property type="project" value="TreeGrafter"/>
</dbReference>
<protein>
    <recommendedName>
        <fullName evidence="7">ATP-dependent DNA ligase family profile domain-containing protein</fullName>
    </recommendedName>
</protein>
<dbReference type="InterPro" id="IPR036599">
    <property type="entry name" value="DNA_ligase_N_sf"/>
</dbReference>
<dbReference type="GO" id="GO:0006297">
    <property type="term" value="P:nucleotide-excision repair, DNA gap filling"/>
    <property type="evidence" value="ECO:0007669"/>
    <property type="project" value="TreeGrafter"/>
</dbReference>
<name>A0AAD7E283_9AGAR</name>
<dbReference type="InterPro" id="IPR012310">
    <property type="entry name" value="DNA_ligase_ATP-dep_cent"/>
</dbReference>
<organism evidence="8 9">
    <name type="scientific">Mycena pura</name>
    <dbReference type="NCBI Taxonomy" id="153505"/>
    <lineage>
        <taxon>Eukaryota</taxon>
        <taxon>Fungi</taxon>
        <taxon>Dikarya</taxon>
        <taxon>Basidiomycota</taxon>
        <taxon>Agaricomycotina</taxon>
        <taxon>Agaricomycetes</taxon>
        <taxon>Agaricomycetidae</taxon>
        <taxon>Agaricales</taxon>
        <taxon>Marasmiineae</taxon>
        <taxon>Mycenaceae</taxon>
        <taxon>Mycena</taxon>
    </lineage>
</organism>
<dbReference type="InterPro" id="IPR012340">
    <property type="entry name" value="NA-bd_OB-fold"/>
</dbReference>